<keyword evidence="1" id="KW-0812">Transmembrane</keyword>
<dbReference type="PROSITE" id="PS50940">
    <property type="entry name" value="CHIT_BIND_II"/>
    <property type="match status" value="1"/>
</dbReference>
<dbReference type="PhylomeDB" id="D1MAH5"/>
<evidence type="ECO:0000313" key="3">
    <source>
        <dbReference type="EMBL" id="ACY95466.1"/>
    </source>
</evidence>
<dbReference type="InterPro" id="IPR052976">
    <property type="entry name" value="Scoloptoxin-like"/>
</dbReference>
<dbReference type="CTD" id="138140485"/>
<keyword evidence="1" id="KW-1133">Transmembrane helix</keyword>
<dbReference type="PANTHER" id="PTHR22933:SF42">
    <property type="entry name" value="FI18455P1-RELATED"/>
    <property type="match status" value="1"/>
</dbReference>
<dbReference type="RefSeq" id="NP_001161899.1">
    <property type="nucleotide sequence ID" value="NM_001168427.1"/>
</dbReference>
<dbReference type="PANTHER" id="PTHR22933">
    <property type="entry name" value="FI18007P1-RELATED"/>
    <property type="match status" value="1"/>
</dbReference>
<organism evidence="3">
    <name type="scientific">Tribolium castaneum</name>
    <name type="common">Red flour beetle</name>
    <dbReference type="NCBI Taxonomy" id="7070"/>
    <lineage>
        <taxon>Eukaryota</taxon>
        <taxon>Metazoa</taxon>
        <taxon>Ecdysozoa</taxon>
        <taxon>Arthropoda</taxon>
        <taxon>Hexapoda</taxon>
        <taxon>Insecta</taxon>
        <taxon>Pterygota</taxon>
        <taxon>Neoptera</taxon>
        <taxon>Endopterygota</taxon>
        <taxon>Coleoptera</taxon>
        <taxon>Polyphaga</taxon>
        <taxon>Cucujiformia</taxon>
        <taxon>Tenebrionidae</taxon>
        <taxon>Tenebrionidae incertae sedis</taxon>
        <taxon>Tribolium</taxon>
    </lineage>
</organism>
<protein>
    <submittedName>
        <fullName evidence="3">Cuticular protein analogous to peritrophins 1-A</fullName>
    </submittedName>
</protein>
<dbReference type="HOGENOM" id="CLU_1009042_0_0_1"/>
<reference evidence="3" key="1">
    <citation type="journal article" date="2010" name="Insect Biochem. Mol. Biol.">
        <title>Genes encoding proteins with peritrophin A-type chitin-binding domains in Tribolium castaneum are grouped into three distinct families based on phylogeny, expression and function.</title>
        <authorList>
            <person name="Jasrapuria S."/>
            <person name="Arakane Y."/>
            <person name="Osman G."/>
            <person name="Kramer K.J."/>
            <person name="Beeman R.W."/>
            <person name="Muthukrishnan S."/>
        </authorList>
    </citation>
    <scope>NUCLEOTIDE SEQUENCE</scope>
    <source>
        <strain evidence="3">Georgia-1</strain>
    </source>
</reference>
<feature type="domain" description="Chitin-binding type-2" evidence="2">
    <location>
        <begin position="231"/>
        <end position="294"/>
    </location>
</feature>
<accession>D1MAH5</accession>
<sequence length="328" mass="37742">MAISSTTDWSKIRYIMFVLFFISALSASTVATGLTTSGKQKRQLFREHLLPQHGGKIPDGAFDPHRISLNKLSQNGIFSPDGYHLAQRHPDRHHNPKQHLPNTLKVHHYPDNRFVAPQGQQHGVQTIDTTYLIREPVQYPLFPPLRHYTPLPFFPQYSLKLLRHFKYDKVNDHHDGSWNEIELPTKHQTYEGYAVGPKLRQHEKEQQQDLSKIPGIPGKDYPLFHSVPPTSFSCKHVPAHPGIYANVETGCQAYHVCHDGREGEQGASFLCTNGTIFNQAEFACDWWYNVNCHEAPNLYRLNLDPAKNPYVPKRKPEEELHFVPVEKY</sequence>
<evidence type="ECO:0000259" key="2">
    <source>
        <dbReference type="PROSITE" id="PS50940"/>
    </source>
</evidence>
<dbReference type="Gene3D" id="2.170.140.10">
    <property type="entry name" value="Chitin binding domain"/>
    <property type="match status" value="1"/>
</dbReference>
<dbReference type="Pfam" id="PF01607">
    <property type="entry name" value="CBM_14"/>
    <property type="match status" value="1"/>
</dbReference>
<name>D1MAH5_TRICA</name>
<dbReference type="GO" id="GO:0008061">
    <property type="term" value="F:chitin binding"/>
    <property type="evidence" value="ECO:0007669"/>
    <property type="project" value="InterPro"/>
</dbReference>
<gene>
    <name evidence="3" type="primary">CPAP1-A</name>
</gene>
<dbReference type="OrthoDB" id="10059269at2759"/>
<dbReference type="SMART" id="SM00494">
    <property type="entry name" value="ChtBD2"/>
    <property type="match status" value="1"/>
</dbReference>
<dbReference type="CAZy" id="CBM14">
    <property type="family name" value="Carbohydrate-Binding Module Family 14"/>
</dbReference>
<dbReference type="SUPFAM" id="SSF57625">
    <property type="entry name" value="Invertebrate chitin-binding proteins"/>
    <property type="match status" value="1"/>
</dbReference>
<dbReference type="InterPro" id="IPR036508">
    <property type="entry name" value="Chitin-bd_dom_sf"/>
</dbReference>
<dbReference type="KEGG" id="tca:654961"/>
<evidence type="ECO:0000256" key="1">
    <source>
        <dbReference type="SAM" id="Phobius"/>
    </source>
</evidence>
<keyword evidence="1" id="KW-0472">Membrane</keyword>
<dbReference type="InterPro" id="IPR002557">
    <property type="entry name" value="Chitin-bd_dom"/>
</dbReference>
<dbReference type="EMBL" id="GU128083">
    <property type="protein sequence ID" value="ACY95466.1"/>
    <property type="molecule type" value="mRNA"/>
</dbReference>
<dbReference type="GO" id="GO:0005576">
    <property type="term" value="C:extracellular region"/>
    <property type="evidence" value="ECO:0007669"/>
    <property type="project" value="InterPro"/>
</dbReference>
<dbReference type="GeneID" id="654961"/>
<proteinExistence type="evidence at transcript level"/>
<feature type="transmembrane region" description="Helical" evidence="1">
    <location>
        <begin position="12"/>
        <end position="36"/>
    </location>
</feature>
<dbReference type="AlphaFoldDB" id="D1MAH5"/>